<reference evidence="3" key="1">
    <citation type="submission" date="2020-07" db="EMBL/GenBank/DDBJ databases">
        <title>Multicomponent nature underlies the extraordinary mechanical properties of spider dragline silk.</title>
        <authorList>
            <person name="Kono N."/>
            <person name="Nakamura H."/>
            <person name="Mori M."/>
            <person name="Yoshida Y."/>
            <person name="Ohtoshi R."/>
            <person name="Malay A.D."/>
            <person name="Moran D.A.P."/>
            <person name="Tomita M."/>
            <person name="Numata K."/>
            <person name="Arakawa K."/>
        </authorList>
    </citation>
    <scope>NUCLEOTIDE SEQUENCE</scope>
</reference>
<sequence length="350" mass="39374">MAYLADNNQEIPQGNPEYAKEIRLQHEEKEKLQEKMDTVKGELALLLPCPFPNCVHNTTPKNLEKTKAPSVSNTLARKLAETHIDEISNKNKKNPQDGFSYPGKTAKKPRILENYNIGTAEERRRPRKGRRILPPHHNLCLMGYNCFGLRITSWNANGVRSRIVELRDFVDKHNPDLILLQETHLGPGDTLQIPNYTTYRDDRPTLPTQKRRGGTAILIKSSLPHLRTPTQPMGTAEATSVTLTPSGSNHITITSIYLMIHNSVANIHTDMETIFSISDVSIICGDFNAHNTYWGCTYNNSRGKAIKNFINSTNTQIIAPTTPTRFGHNSASIIDFALTRNIPWRSQVGE</sequence>
<keyword evidence="3" id="KW-0695">RNA-directed DNA polymerase</keyword>
<name>A0A8X6LHN2_TRICU</name>
<dbReference type="GO" id="GO:0003964">
    <property type="term" value="F:RNA-directed DNA polymerase activity"/>
    <property type="evidence" value="ECO:0007669"/>
    <property type="project" value="UniProtKB-KW"/>
</dbReference>
<organism evidence="3 4">
    <name type="scientific">Trichonephila clavata</name>
    <name type="common">Joro spider</name>
    <name type="synonym">Nephila clavata</name>
    <dbReference type="NCBI Taxonomy" id="2740835"/>
    <lineage>
        <taxon>Eukaryota</taxon>
        <taxon>Metazoa</taxon>
        <taxon>Ecdysozoa</taxon>
        <taxon>Arthropoda</taxon>
        <taxon>Chelicerata</taxon>
        <taxon>Arachnida</taxon>
        <taxon>Araneae</taxon>
        <taxon>Araneomorphae</taxon>
        <taxon>Entelegynae</taxon>
        <taxon>Araneoidea</taxon>
        <taxon>Nephilidae</taxon>
        <taxon>Trichonephila</taxon>
    </lineage>
</organism>
<dbReference type="OrthoDB" id="410155at2759"/>
<keyword evidence="3" id="KW-0548">Nucleotidyltransferase</keyword>
<evidence type="ECO:0000259" key="2">
    <source>
        <dbReference type="Pfam" id="PF03372"/>
    </source>
</evidence>
<dbReference type="Pfam" id="PF03372">
    <property type="entry name" value="Exo_endo_phos"/>
    <property type="match status" value="1"/>
</dbReference>
<evidence type="ECO:0000313" key="4">
    <source>
        <dbReference type="Proteomes" id="UP000887116"/>
    </source>
</evidence>
<evidence type="ECO:0000256" key="1">
    <source>
        <dbReference type="SAM" id="MobiDB-lite"/>
    </source>
</evidence>
<dbReference type="Proteomes" id="UP000887116">
    <property type="component" value="Unassembled WGS sequence"/>
</dbReference>
<evidence type="ECO:0000313" key="3">
    <source>
        <dbReference type="EMBL" id="GFR10195.1"/>
    </source>
</evidence>
<accession>A0A8X6LHN2</accession>
<dbReference type="Gene3D" id="3.60.10.10">
    <property type="entry name" value="Endonuclease/exonuclease/phosphatase"/>
    <property type="match status" value="1"/>
</dbReference>
<dbReference type="AlphaFoldDB" id="A0A8X6LHN2"/>
<dbReference type="PANTHER" id="PTHR33273:SF4">
    <property type="entry name" value="ENDONUCLEASE_EXONUCLEASE_PHOSPHATASE DOMAIN-CONTAINING PROTEIN"/>
    <property type="match status" value="1"/>
</dbReference>
<dbReference type="EMBL" id="BMAO01016661">
    <property type="protein sequence ID" value="GFR10195.1"/>
    <property type="molecule type" value="Genomic_DNA"/>
</dbReference>
<protein>
    <submittedName>
        <fullName evidence="3">Putative RNA-directed DNA polymerase from transposon X-element</fullName>
    </submittedName>
</protein>
<comment type="caution">
    <text evidence="3">The sequence shown here is derived from an EMBL/GenBank/DDBJ whole genome shotgun (WGS) entry which is preliminary data.</text>
</comment>
<dbReference type="InterPro" id="IPR036691">
    <property type="entry name" value="Endo/exonu/phosph_ase_sf"/>
</dbReference>
<keyword evidence="4" id="KW-1185">Reference proteome</keyword>
<keyword evidence="3" id="KW-0808">Transferase</keyword>
<dbReference type="PANTHER" id="PTHR33273">
    <property type="entry name" value="DOMAIN-CONTAINING PROTEIN, PUTATIVE-RELATED"/>
    <property type="match status" value="1"/>
</dbReference>
<dbReference type="InterPro" id="IPR005135">
    <property type="entry name" value="Endo/exonuclease/phosphatase"/>
</dbReference>
<feature type="domain" description="Endonuclease/exonuclease/phosphatase" evidence="2">
    <location>
        <begin position="153"/>
        <end position="346"/>
    </location>
</feature>
<dbReference type="SUPFAM" id="SSF56219">
    <property type="entry name" value="DNase I-like"/>
    <property type="match status" value="1"/>
</dbReference>
<feature type="region of interest" description="Disordered" evidence="1">
    <location>
        <begin position="84"/>
        <end position="106"/>
    </location>
</feature>
<gene>
    <name evidence="3" type="primary">X-elementORF2_116</name>
    <name evidence="3" type="ORF">TNCT_557401</name>
</gene>
<proteinExistence type="predicted"/>